<proteinExistence type="predicted"/>
<dbReference type="EMBL" id="JACICA010000022">
    <property type="protein sequence ID" value="MBB3703695.1"/>
    <property type="molecule type" value="Genomic_DNA"/>
</dbReference>
<dbReference type="AlphaFoldDB" id="A0A7W5UKN6"/>
<name>A0A7W5UKN6_9BACT</name>
<evidence type="ECO:0000313" key="2">
    <source>
        <dbReference type="EMBL" id="MBB3703695.1"/>
    </source>
</evidence>
<dbReference type="Proteomes" id="UP000541425">
    <property type="component" value="Unassembled WGS sequence"/>
</dbReference>
<evidence type="ECO:0000313" key="3">
    <source>
        <dbReference type="Proteomes" id="UP000541425"/>
    </source>
</evidence>
<comment type="caution">
    <text evidence="2">The sequence shown here is derived from an EMBL/GenBank/DDBJ whole genome shotgun (WGS) entry which is preliminary data.</text>
</comment>
<feature type="coiled-coil region" evidence="1">
    <location>
        <begin position="9"/>
        <end position="64"/>
    </location>
</feature>
<sequence length="97" mass="11446">MTLEEEIAIKEFKSRIRHLLIEFKQLKEESMHLQEEVKQLKDSLEIATAAQKKLQDNYETLKTARIINISNEDLVQSKRRIDKLVHKVDKCIAMLNI</sequence>
<gene>
    <name evidence="2" type="ORF">FHS60_002192</name>
</gene>
<evidence type="ECO:0000256" key="1">
    <source>
        <dbReference type="SAM" id="Coils"/>
    </source>
</evidence>
<organism evidence="2 3">
    <name type="scientific">Alloprevotella rava</name>
    <dbReference type="NCBI Taxonomy" id="671218"/>
    <lineage>
        <taxon>Bacteria</taxon>
        <taxon>Pseudomonadati</taxon>
        <taxon>Bacteroidota</taxon>
        <taxon>Bacteroidia</taxon>
        <taxon>Bacteroidales</taxon>
        <taxon>Prevotellaceae</taxon>
        <taxon>Alloprevotella</taxon>
    </lineage>
</organism>
<dbReference type="RefSeq" id="WP_183698165.1">
    <property type="nucleotide sequence ID" value="NZ_JACICA010000022.1"/>
</dbReference>
<reference evidence="2 3" key="1">
    <citation type="submission" date="2020-08" db="EMBL/GenBank/DDBJ databases">
        <title>Genomic Encyclopedia of Type Strains, Phase IV (KMG-IV): sequencing the most valuable type-strain genomes for metagenomic binning, comparative biology and taxonomic classification.</title>
        <authorList>
            <person name="Goeker M."/>
        </authorList>
    </citation>
    <scope>NUCLEOTIDE SEQUENCE [LARGE SCALE GENOMIC DNA]</scope>
    <source>
        <strain evidence="2 3">DSM 22548</strain>
    </source>
</reference>
<protein>
    <submittedName>
        <fullName evidence="2">Putative nuclease with TOPRIM domain</fullName>
    </submittedName>
</protein>
<accession>A0A7W5UKN6</accession>
<keyword evidence="1" id="KW-0175">Coiled coil</keyword>